<dbReference type="Pfam" id="PF05331">
    <property type="entry name" value="DUF742"/>
    <property type="match status" value="1"/>
</dbReference>
<dbReference type="PANTHER" id="PTHR36221:SF1">
    <property type="entry name" value="DUF742 DOMAIN-CONTAINING PROTEIN"/>
    <property type="match status" value="1"/>
</dbReference>
<reference evidence="1" key="1">
    <citation type="journal article" date="2014" name="Int. J. Syst. Evol. Microbiol.">
        <title>Complete genome sequence of Corynebacterium casei LMG S-19264T (=DSM 44701T), isolated from a smear-ripened cheese.</title>
        <authorList>
            <consortium name="US DOE Joint Genome Institute (JGI-PGF)"/>
            <person name="Walter F."/>
            <person name="Albersmeier A."/>
            <person name="Kalinowski J."/>
            <person name="Ruckert C."/>
        </authorList>
    </citation>
    <scope>NUCLEOTIDE SEQUENCE</scope>
    <source>
        <strain evidence="1">CGMCC 4.7430</strain>
    </source>
</reference>
<comment type="caution">
    <text evidence="1">The sequence shown here is derived from an EMBL/GenBank/DDBJ whole genome shotgun (WGS) entry which is preliminary data.</text>
</comment>
<proteinExistence type="predicted"/>
<dbReference type="AlphaFoldDB" id="A0A918E994"/>
<dbReference type="InterPro" id="IPR007995">
    <property type="entry name" value="DUF742"/>
</dbReference>
<reference evidence="1" key="2">
    <citation type="submission" date="2020-09" db="EMBL/GenBank/DDBJ databases">
        <authorList>
            <person name="Sun Q."/>
            <person name="Zhou Y."/>
        </authorList>
    </citation>
    <scope>NUCLEOTIDE SEQUENCE</scope>
    <source>
        <strain evidence="1">CGMCC 4.7430</strain>
    </source>
</reference>
<keyword evidence="2" id="KW-1185">Reference proteome</keyword>
<evidence type="ECO:0008006" key="3">
    <source>
        <dbReference type="Google" id="ProtNLM"/>
    </source>
</evidence>
<gene>
    <name evidence="1" type="ORF">GCM10012278_79950</name>
</gene>
<protein>
    <recommendedName>
        <fullName evidence="3">DUF742 domain-containing protein</fullName>
    </recommendedName>
</protein>
<evidence type="ECO:0000313" key="2">
    <source>
        <dbReference type="Proteomes" id="UP000660745"/>
    </source>
</evidence>
<accession>A0A918E994</accession>
<dbReference type="EMBL" id="BMNK01000021">
    <property type="protein sequence ID" value="GGP16399.1"/>
    <property type="molecule type" value="Genomic_DNA"/>
</dbReference>
<sequence length="129" mass="14251">MNGDYRSSGEPSGEHWIDPEIIRPYVVTRGRTAPVHGRFNLISMALAVGPPPGPDAGLDPEHHSILRLCREPKSVAEIAAHLNLPAGTIRVLLGDLFDRELVSAQEPQSEMDMRDMKMYRAVLDGLRSL</sequence>
<dbReference type="RefSeq" id="WP_225277612.1">
    <property type="nucleotide sequence ID" value="NZ_BMNK01000021.1"/>
</dbReference>
<dbReference type="Proteomes" id="UP000660745">
    <property type="component" value="Unassembled WGS sequence"/>
</dbReference>
<name>A0A918E994_9ACTN</name>
<evidence type="ECO:0000313" key="1">
    <source>
        <dbReference type="EMBL" id="GGP16399.1"/>
    </source>
</evidence>
<organism evidence="1 2">
    <name type="scientific">Nonomuraea glycinis</name>
    <dbReference type="NCBI Taxonomy" id="2047744"/>
    <lineage>
        <taxon>Bacteria</taxon>
        <taxon>Bacillati</taxon>
        <taxon>Actinomycetota</taxon>
        <taxon>Actinomycetes</taxon>
        <taxon>Streptosporangiales</taxon>
        <taxon>Streptosporangiaceae</taxon>
        <taxon>Nonomuraea</taxon>
    </lineage>
</organism>
<dbReference type="PANTHER" id="PTHR36221">
    <property type="entry name" value="DUF742 DOMAIN-CONTAINING PROTEIN"/>
    <property type="match status" value="1"/>
</dbReference>